<evidence type="ECO:0008006" key="3">
    <source>
        <dbReference type="Google" id="ProtNLM"/>
    </source>
</evidence>
<gene>
    <name evidence="1" type="ORF">R1sor_026345</name>
</gene>
<dbReference type="EMBL" id="JBJQOH010000008">
    <property type="protein sequence ID" value="KAL3676397.1"/>
    <property type="molecule type" value="Genomic_DNA"/>
</dbReference>
<protein>
    <recommendedName>
        <fullName evidence="3">Endonuclease/exonuclease/phosphatase domain-containing protein</fullName>
    </recommendedName>
</protein>
<dbReference type="Gene3D" id="3.60.10.10">
    <property type="entry name" value="Endonuclease/exonuclease/phosphatase"/>
    <property type="match status" value="1"/>
</dbReference>
<comment type="caution">
    <text evidence="1">The sequence shown here is derived from an EMBL/GenBank/DDBJ whole genome shotgun (WGS) entry which is preliminary data.</text>
</comment>
<dbReference type="SUPFAM" id="SSF56219">
    <property type="entry name" value="DNase I-like"/>
    <property type="match status" value="1"/>
</dbReference>
<dbReference type="InterPro" id="IPR036691">
    <property type="entry name" value="Endo/exonu/phosph_ase_sf"/>
</dbReference>
<keyword evidence="2" id="KW-1185">Reference proteome</keyword>
<dbReference type="AlphaFoldDB" id="A0ABD3GB55"/>
<reference evidence="1 2" key="1">
    <citation type="submission" date="2024-09" db="EMBL/GenBank/DDBJ databases">
        <title>Chromosome-scale assembly of Riccia sorocarpa.</title>
        <authorList>
            <person name="Paukszto L."/>
        </authorList>
    </citation>
    <scope>NUCLEOTIDE SEQUENCE [LARGE SCALE GENOMIC DNA]</scope>
    <source>
        <strain evidence="1">LP-2024</strain>
        <tissue evidence="1">Aerial parts of the thallus</tissue>
    </source>
</reference>
<dbReference type="Proteomes" id="UP001633002">
    <property type="component" value="Unassembled WGS sequence"/>
</dbReference>
<accession>A0ABD3GB55</accession>
<proteinExistence type="predicted"/>
<evidence type="ECO:0000313" key="2">
    <source>
        <dbReference type="Proteomes" id="UP001633002"/>
    </source>
</evidence>
<name>A0ABD3GB55_9MARC</name>
<organism evidence="1 2">
    <name type="scientific">Riccia sorocarpa</name>
    <dbReference type="NCBI Taxonomy" id="122646"/>
    <lineage>
        <taxon>Eukaryota</taxon>
        <taxon>Viridiplantae</taxon>
        <taxon>Streptophyta</taxon>
        <taxon>Embryophyta</taxon>
        <taxon>Marchantiophyta</taxon>
        <taxon>Marchantiopsida</taxon>
        <taxon>Marchantiidae</taxon>
        <taxon>Marchantiales</taxon>
        <taxon>Ricciaceae</taxon>
        <taxon>Riccia</taxon>
    </lineage>
</organism>
<sequence>MAFWQQVREIITEEKWCLLGDFNNIEMPEDSKGLTVLVKGRDERLWRQMAIDHGLVDVFFCAVKCEGPRFTRMAHRRNRYDLSQLDRVYLTQGATWIDHMSEVAHLSGCVLSDHMPVKVEIQAWPVDGDFKPASYFKMNFYDLHEPEVMQRVKDQRLKQKREESSLRQEVVWRRAQMTLDGCAEDEAGQMQEALKAAEQKLKAQELYDARMWRIRSREKWLQEDEVPSRYFFAKLKSKWARESMTAVTNQEGDILTNRQEISDEVQNFFQVLYTAEQASPEQVEAREEMLSLIRNTLSPDVSKEISCRPEKAEIEEVVFSMKSTKLRESTA</sequence>
<evidence type="ECO:0000313" key="1">
    <source>
        <dbReference type="EMBL" id="KAL3676397.1"/>
    </source>
</evidence>